<evidence type="ECO:0000313" key="3">
    <source>
        <dbReference type="EMBL" id="RPE31849.1"/>
    </source>
</evidence>
<gene>
    <name evidence="3" type="ORF">EDD38_0088</name>
</gene>
<keyword evidence="4" id="KW-1185">Reference proteome</keyword>
<dbReference type="Proteomes" id="UP000266906">
    <property type="component" value="Unassembled WGS sequence"/>
</dbReference>
<name>A0A3N4RKY3_9ACTN</name>
<keyword evidence="1" id="KW-0175">Coiled coil</keyword>
<evidence type="ECO:0000256" key="1">
    <source>
        <dbReference type="SAM" id="Coils"/>
    </source>
</evidence>
<comment type="caution">
    <text evidence="3">The sequence shown here is derived from an EMBL/GenBank/DDBJ whole genome shotgun (WGS) entry which is preliminary data.</text>
</comment>
<organism evidence="3 4">
    <name type="scientific">Kitasatospora cineracea</name>
    <dbReference type="NCBI Taxonomy" id="88074"/>
    <lineage>
        <taxon>Bacteria</taxon>
        <taxon>Bacillati</taxon>
        <taxon>Actinomycetota</taxon>
        <taxon>Actinomycetes</taxon>
        <taxon>Kitasatosporales</taxon>
        <taxon>Streptomycetaceae</taxon>
        <taxon>Kitasatospora</taxon>
    </lineage>
</organism>
<proteinExistence type="predicted"/>
<dbReference type="AlphaFoldDB" id="A0A3N4RKY3"/>
<evidence type="ECO:0000313" key="4">
    <source>
        <dbReference type="Proteomes" id="UP000266906"/>
    </source>
</evidence>
<evidence type="ECO:0000256" key="2">
    <source>
        <dbReference type="SAM" id="MobiDB-lite"/>
    </source>
</evidence>
<dbReference type="RefSeq" id="WP_123816984.1">
    <property type="nucleotide sequence ID" value="NZ_RKQG01000001.1"/>
</dbReference>
<dbReference type="EMBL" id="RKQG01000001">
    <property type="protein sequence ID" value="RPE31849.1"/>
    <property type="molecule type" value="Genomic_DNA"/>
</dbReference>
<feature type="coiled-coil region" evidence="1">
    <location>
        <begin position="367"/>
        <end position="416"/>
    </location>
</feature>
<sequence length="546" mass="61177">MDRRLIQTAVVGSPDSDEPAICPEDPQELDLFRLENKDTTWWCGVNLPGGCGRQLMTRRCDDKICHFAHYRSAGDEHGIQCGRLARGKDSADHLFMKADLAAWLKSQDIAVTFDFPEPRGSAIVSDLADGRRLLVHLDRTQPVNWDDDQVTEFLLGTGVLIPTSRLAARGYVHRIRYESERDGHRPLIIGTQRPDRTDWNDLRTLILTPQGFAPAAHPETTQTEQPATDAPVPPQDTAERRSIVTVTRSDTAAASAARNHEAAQAAIRNLNWAGPERLRDTLATIEELLTHDQSFEDHRHLTEALSAGRRRLTLQTRRRAEVMIQLRRAEPGTLSRQLLEEAQQLTSDPGAPEEDRALVAELTVQYRAEAEQRLAAARQQRILAEHQQQEALQQQRAELRRHQEQVRAELEAAQQRKGAAPALPRRRETQKATAEYAELAKPLLGALKKAGREGETRTWGSLADRTGIKRLRQLGRLAKIEVLVVAESGTPADRPLWSVVLAAAGDQDALAIHRVVCERLGRSLPDADEALRTRLDEERTILQHGW</sequence>
<feature type="region of interest" description="Disordered" evidence="2">
    <location>
        <begin position="214"/>
        <end position="238"/>
    </location>
</feature>
<accession>A0A3N4RKY3</accession>
<protein>
    <recommendedName>
        <fullName evidence="5">Competence protein CoiA-like protein</fullName>
    </recommendedName>
</protein>
<reference evidence="3 4" key="1">
    <citation type="submission" date="2018-11" db="EMBL/GenBank/DDBJ databases">
        <title>Sequencing the genomes of 1000 actinobacteria strains.</title>
        <authorList>
            <person name="Klenk H.-P."/>
        </authorList>
    </citation>
    <scope>NUCLEOTIDE SEQUENCE [LARGE SCALE GENOMIC DNA]</scope>
    <source>
        <strain evidence="3 4">DSM 44781</strain>
    </source>
</reference>
<evidence type="ECO:0008006" key="5">
    <source>
        <dbReference type="Google" id="ProtNLM"/>
    </source>
</evidence>